<dbReference type="EMBL" id="AP026867">
    <property type="protein sequence ID" value="BDS11292.1"/>
    <property type="molecule type" value="Genomic_DNA"/>
</dbReference>
<dbReference type="AlphaFoldDB" id="A0A916DSU3"/>
<sequence>MITPSNLSYENHYIFNTKNKISLLYFLVEDWIFVQSISKV</sequence>
<protein>
    <submittedName>
        <fullName evidence="1">Uncharacterized protein</fullName>
    </submittedName>
</protein>
<dbReference type="Proteomes" id="UP001060919">
    <property type="component" value="Chromosome"/>
</dbReference>
<dbReference type="KEGG" id="aup:AsAng_0020040"/>
<reference evidence="1" key="1">
    <citation type="submission" date="2022-09" db="EMBL/GenBank/DDBJ databases">
        <title>Aureispira anguillicida sp. nov., isolated from Leptocephalus of Japanese eel Anguilla japonica.</title>
        <authorList>
            <person name="Yuasa K."/>
            <person name="Mekata T."/>
            <person name="Ikunari K."/>
        </authorList>
    </citation>
    <scope>NUCLEOTIDE SEQUENCE</scope>
    <source>
        <strain evidence="1">EL160426</strain>
    </source>
</reference>
<accession>A0A916DSU3</accession>
<gene>
    <name evidence="1" type="ORF">AsAng_0020040</name>
</gene>
<evidence type="ECO:0000313" key="1">
    <source>
        <dbReference type="EMBL" id="BDS11292.1"/>
    </source>
</evidence>
<name>A0A916DSU3_9BACT</name>
<evidence type="ECO:0000313" key="2">
    <source>
        <dbReference type="Proteomes" id="UP001060919"/>
    </source>
</evidence>
<proteinExistence type="predicted"/>
<keyword evidence="2" id="KW-1185">Reference proteome</keyword>
<organism evidence="1 2">
    <name type="scientific">Aureispira anguillae</name>
    <dbReference type="NCBI Taxonomy" id="2864201"/>
    <lineage>
        <taxon>Bacteria</taxon>
        <taxon>Pseudomonadati</taxon>
        <taxon>Bacteroidota</taxon>
        <taxon>Saprospiria</taxon>
        <taxon>Saprospirales</taxon>
        <taxon>Saprospiraceae</taxon>
        <taxon>Aureispira</taxon>
    </lineage>
</organism>